<name>A0A2N9GMI5_FAGSY</name>
<sequence>MSGTVPPAKTRALSPPLTTAMVGWLNGSSLPTPTKVILDFKTQLPL</sequence>
<organism evidence="1">
    <name type="scientific">Fagus sylvatica</name>
    <name type="common">Beechnut</name>
    <dbReference type="NCBI Taxonomy" id="28930"/>
    <lineage>
        <taxon>Eukaryota</taxon>
        <taxon>Viridiplantae</taxon>
        <taxon>Streptophyta</taxon>
        <taxon>Embryophyta</taxon>
        <taxon>Tracheophyta</taxon>
        <taxon>Spermatophyta</taxon>
        <taxon>Magnoliopsida</taxon>
        <taxon>eudicotyledons</taxon>
        <taxon>Gunneridae</taxon>
        <taxon>Pentapetalae</taxon>
        <taxon>rosids</taxon>
        <taxon>fabids</taxon>
        <taxon>Fagales</taxon>
        <taxon>Fagaceae</taxon>
        <taxon>Fagus</taxon>
    </lineage>
</organism>
<reference evidence="1" key="1">
    <citation type="submission" date="2018-02" db="EMBL/GenBank/DDBJ databases">
        <authorList>
            <person name="Cohen D.B."/>
            <person name="Kent A.D."/>
        </authorList>
    </citation>
    <scope>NUCLEOTIDE SEQUENCE</scope>
</reference>
<gene>
    <name evidence="1" type="ORF">FSB_LOCUS28501</name>
</gene>
<proteinExistence type="predicted"/>
<protein>
    <submittedName>
        <fullName evidence="1">Uncharacterized protein</fullName>
    </submittedName>
</protein>
<dbReference type="EMBL" id="OIVN01002111">
    <property type="protein sequence ID" value="SPD00619.1"/>
    <property type="molecule type" value="Genomic_DNA"/>
</dbReference>
<evidence type="ECO:0000313" key="1">
    <source>
        <dbReference type="EMBL" id="SPD00619.1"/>
    </source>
</evidence>
<dbReference type="AlphaFoldDB" id="A0A2N9GMI5"/>
<accession>A0A2N9GMI5</accession>